<evidence type="ECO:0000313" key="4">
    <source>
        <dbReference type="Proteomes" id="UP000315783"/>
    </source>
</evidence>
<reference evidence="3 4" key="1">
    <citation type="journal article" date="2019" name="Appl. Microbiol. Biotechnol.">
        <title>Genome sequence of Isaria javanica and comparative genome analysis insights into family S53 peptidase evolution in fungal entomopathogens.</title>
        <authorList>
            <person name="Lin R."/>
            <person name="Zhang X."/>
            <person name="Xin B."/>
            <person name="Zou M."/>
            <person name="Gao Y."/>
            <person name="Qin F."/>
            <person name="Hu Q."/>
            <person name="Xie B."/>
            <person name="Cheng X."/>
        </authorList>
    </citation>
    <scope>NUCLEOTIDE SEQUENCE [LARGE SCALE GENOMIC DNA]</scope>
    <source>
        <strain evidence="3 4">IJ1G</strain>
    </source>
</reference>
<dbReference type="PROSITE" id="PS51257">
    <property type="entry name" value="PROKAR_LIPOPROTEIN"/>
    <property type="match status" value="1"/>
</dbReference>
<gene>
    <name evidence="3" type="ORF">IF1G_02692</name>
</gene>
<keyword evidence="4" id="KW-1185">Reference proteome</keyword>
<evidence type="ECO:0000256" key="2">
    <source>
        <dbReference type="SAM" id="SignalP"/>
    </source>
</evidence>
<sequence length="78" mass="8222">MTVGLIRLSACLYNGPCLALTCSCRQNWATGPQGLPRPPPAGTASSVNTAKSQCPEDHKYSVIAKLQRVPGPSLISQL</sequence>
<feature type="signal peptide" evidence="2">
    <location>
        <begin position="1"/>
        <end position="19"/>
    </location>
</feature>
<dbReference type="AlphaFoldDB" id="A0A545VA67"/>
<accession>A0A545VA67</accession>
<feature type="region of interest" description="Disordered" evidence="1">
    <location>
        <begin position="33"/>
        <end position="55"/>
    </location>
</feature>
<protein>
    <submittedName>
        <fullName evidence="3">Uncharacterized protein</fullName>
    </submittedName>
</protein>
<name>A0A545VA67_9HYPO</name>
<feature type="chain" id="PRO_5021934126" evidence="2">
    <location>
        <begin position="20"/>
        <end position="78"/>
    </location>
</feature>
<evidence type="ECO:0000256" key="1">
    <source>
        <dbReference type="SAM" id="MobiDB-lite"/>
    </source>
</evidence>
<proteinExistence type="predicted"/>
<keyword evidence="2" id="KW-0732">Signal</keyword>
<dbReference type="Proteomes" id="UP000315783">
    <property type="component" value="Unassembled WGS sequence"/>
</dbReference>
<evidence type="ECO:0000313" key="3">
    <source>
        <dbReference type="EMBL" id="TQV98612.1"/>
    </source>
</evidence>
<dbReference type="EMBL" id="SPUK01000003">
    <property type="protein sequence ID" value="TQV98612.1"/>
    <property type="molecule type" value="Genomic_DNA"/>
</dbReference>
<comment type="caution">
    <text evidence="3">The sequence shown here is derived from an EMBL/GenBank/DDBJ whole genome shotgun (WGS) entry which is preliminary data.</text>
</comment>
<organism evidence="3 4">
    <name type="scientific">Cordyceps javanica</name>
    <dbReference type="NCBI Taxonomy" id="43265"/>
    <lineage>
        <taxon>Eukaryota</taxon>
        <taxon>Fungi</taxon>
        <taxon>Dikarya</taxon>
        <taxon>Ascomycota</taxon>
        <taxon>Pezizomycotina</taxon>
        <taxon>Sordariomycetes</taxon>
        <taxon>Hypocreomycetidae</taxon>
        <taxon>Hypocreales</taxon>
        <taxon>Cordycipitaceae</taxon>
        <taxon>Cordyceps</taxon>
    </lineage>
</organism>
<feature type="compositionally biased region" description="Polar residues" evidence="1">
    <location>
        <begin position="43"/>
        <end position="52"/>
    </location>
</feature>